<dbReference type="EMBL" id="SBHS01000009">
    <property type="protein sequence ID" value="TWU74971.1"/>
    <property type="molecule type" value="Genomic_DNA"/>
</dbReference>
<gene>
    <name evidence="2" type="ORF">ED733_005631</name>
</gene>
<feature type="compositionally biased region" description="Polar residues" evidence="1">
    <location>
        <begin position="155"/>
        <end position="164"/>
    </location>
</feature>
<name>A0A5C6GFG3_METRR</name>
<feature type="region of interest" description="Disordered" evidence="1">
    <location>
        <begin position="21"/>
        <end position="80"/>
    </location>
</feature>
<accession>A0A5C6GFG3</accession>
<proteinExistence type="predicted"/>
<protein>
    <submittedName>
        <fullName evidence="2">Uncharacterized protein</fullName>
    </submittedName>
</protein>
<evidence type="ECO:0000256" key="1">
    <source>
        <dbReference type="SAM" id="MobiDB-lite"/>
    </source>
</evidence>
<evidence type="ECO:0000313" key="2">
    <source>
        <dbReference type="EMBL" id="TWU74971.1"/>
    </source>
</evidence>
<evidence type="ECO:0000313" key="3">
    <source>
        <dbReference type="Proteomes" id="UP000317257"/>
    </source>
</evidence>
<feature type="compositionally biased region" description="Polar residues" evidence="1">
    <location>
        <begin position="24"/>
        <end position="33"/>
    </location>
</feature>
<reference evidence="3" key="1">
    <citation type="submission" date="2018-12" db="EMBL/GenBank/DDBJ databases">
        <title>The complete genome of Metarhizium rileyi, a key fungal pathogen of Lepidoptera.</title>
        <authorList>
            <person name="Binneck E."/>
            <person name="Lastra C.C.L."/>
            <person name="Sosa-Gomez D.R."/>
        </authorList>
    </citation>
    <scope>NUCLEOTIDE SEQUENCE [LARGE SCALE GENOMIC DNA]</scope>
    <source>
        <strain evidence="3">Cep018-CH2</strain>
    </source>
</reference>
<feature type="region of interest" description="Disordered" evidence="1">
    <location>
        <begin position="132"/>
        <end position="174"/>
    </location>
</feature>
<dbReference type="Proteomes" id="UP000317257">
    <property type="component" value="Unassembled WGS sequence"/>
</dbReference>
<dbReference type="AlphaFoldDB" id="A0A5C6GFG3"/>
<feature type="compositionally biased region" description="Low complexity" evidence="1">
    <location>
        <begin position="34"/>
        <end position="61"/>
    </location>
</feature>
<feature type="compositionally biased region" description="Polar residues" evidence="1">
    <location>
        <begin position="68"/>
        <end position="77"/>
    </location>
</feature>
<feature type="compositionally biased region" description="Polar residues" evidence="1">
    <location>
        <begin position="135"/>
        <end position="147"/>
    </location>
</feature>
<sequence>MGFLGKALSKAGSVIQQAAAEYGNEQQRTDQLSQRQGQQDPYQYQQPQQWRGYQQHHQQQYPERRDPQNQQQFSSSICRVMRRPRRRRGFLLHQCLPRGSIPKTHLPQAHQHHQQHQEELVHPVQKHAEDARQHAQYTCPSPVSSAQPKCRPAGENSQHSQAGQVRNEKGRMVARDKRSFQAEYEADFGYCKSNYGETRDRERARYDEVTAGDGAMVRNDFADSK</sequence>
<comment type="caution">
    <text evidence="2">The sequence shown here is derived from an EMBL/GenBank/DDBJ whole genome shotgun (WGS) entry which is preliminary data.</text>
</comment>
<organism evidence="2 3">
    <name type="scientific">Metarhizium rileyi (strain RCEF 4871)</name>
    <name type="common">Nomuraea rileyi</name>
    <dbReference type="NCBI Taxonomy" id="1649241"/>
    <lineage>
        <taxon>Eukaryota</taxon>
        <taxon>Fungi</taxon>
        <taxon>Dikarya</taxon>
        <taxon>Ascomycota</taxon>
        <taxon>Pezizomycotina</taxon>
        <taxon>Sordariomycetes</taxon>
        <taxon>Hypocreomycetidae</taxon>
        <taxon>Hypocreales</taxon>
        <taxon>Clavicipitaceae</taxon>
        <taxon>Metarhizium</taxon>
    </lineage>
</organism>